<feature type="repeat" description="ANK" evidence="8">
    <location>
        <begin position="474"/>
        <end position="506"/>
    </location>
</feature>
<dbReference type="PROSITE" id="PS50088">
    <property type="entry name" value="ANK_REPEAT"/>
    <property type="match status" value="2"/>
</dbReference>
<keyword evidence="7 8" id="KW-0040">ANK repeat</keyword>
<evidence type="ECO:0000256" key="4">
    <source>
        <dbReference type="ARBA" id="ARBA00022737"/>
    </source>
</evidence>
<evidence type="ECO:0000256" key="2">
    <source>
        <dbReference type="ARBA" id="ARBA00022553"/>
    </source>
</evidence>
<dbReference type="InterPro" id="IPR002110">
    <property type="entry name" value="Ankyrin_rpt"/>
</dbReference>
<protein>
    <submittedName>
        <fullName evidence="12">Serine/threonine-protein phosphatase 6 regulatory ankyrin repeat subunit B-like</fullName>
    </submittedName>
</protein>
<dbReference type="InterPro" id="IPR036770">
    <property type="entry name" value="Ankyrin_rpt-contain_sf"/>
</dbReference>
<organism evidence="11 12">
    <name type="scientific">Biomphalaria glabrata</name>
    <name type="common">Bloodfluke planorb</name>
    <name type="synonym">Freshwater snail</name>
    <dbReference type="NCBI Taxonomy" id="6526"/>
    <lineage>
        <taxon>Eukaryota</taxon>
        <taxon>Metazoa</taxon>
        <taxon>Spiralia</taxon>
        <taxon>Lophotrochozoa</taxon>
        <taxon>Mollusca</taxon>
        <taxon>Gastropoda</taxon>
        <taxon>Heterobranchia</taxon>
        <taxon>Euthyneura</taxon>
        <taxon>Panpulmonata</taxon>
        <taxon>Hygrophila</taxon>
        <taxon>Lymnaeoidea</taxon>
        <taxon>Planorbidae</taxon>
        <taxon>Biomphalaria</taxon>
    </lineage>
</organism>
<evidence type="ECO:0000256" key="9">
    <source>
        <dbReference type="SAM" id="Coils"/>
    </source>
</evidence>
<evidence type="ECO:0000256" key="6">
    <source>
        <dbReference type="ARBA" id="ARBA00022859"/>
    </source>
</evidence>
<keyword evidence="11" id="KW-1185">Reference proteome</keyword>
<keyword evidence="2" id="KW-0597">Phosphoprotein</keyword>
<keyword evidence="4" id="KW-0677">Repeat</keyword>
<dbReference type="KEGG" id="bgt:106050171"/>
<evidence type="ECO:0000313" key="12">
    <source>
        <dbReference type="RefSeq" id="XP_013060571.2"/>
    </source>
</evidence>
<dbReference type="GeneID" id="106050171"/>
<keyword evidence="3" id="KW-0399">Innate immunity</keyword>
<dbReference type="GO" id="GO:0005737">
    <property type="term" value="C:cytoplasm"/>
    <property type="evidence" value="ECO:0007669"/>
    <property type="project" value="UniProtKB-ARBA"/>
</dbReference>
<dbReference type="Proteomes" id="UP001165740">
    <property type="component" value="Chromosome 16"/>
</dbReference>
<dbReference type="Pfam" id="PF12796">
    <property type="entry name" value="Ank_2"/>
    <property type="match status" value="1"/>
</dbReference>
<dbReference type="GO" id="GO:0045087">
    <property type="term" value="P:innate immune response"/>
    <property type="evidence" value="ECO:0007669"/>
    <property type="project" value="UniProtKB-KW"/>
</dbReference>
<feature type="domain" description="Caspase recruitment" evidence="10">
    <location>
        <begin position="41"/>
        <end position="108"/>
    </location>
</feature>
<dbReference type="SUPFAM" id="SSF48403">
    <property type="entry name" value="Ankyrin repeat"/>
    <property type="match status" value="2"/>
</dbReference>
<evidence type="ECO:0000256" key="7">
    <source>
        <dbReference type="ARBA" id="ARBA00023043"/>
    </source>
</evidence>
<dbReference type="InterPro" id="IPR011029">
    <property type="entry name" value="DEATH-like_dom_sf"/>
</dbReference>
<gene>
    <name evidence="12" type="primary">LOC106050171</name>
</gene>
<evidence type="ECO:0000256" key="5">
    <source>
        <dbReference type="ARBA" id="ARBA00022843"/>
    </source>
</evidence>
<proteinExistence type="predicted"/>
<dbReference type="AlphaFoldDB" id="A0A9U8DTZ9"/>
<feature type="coiled-coil region" evidence="9">
    <location>
        <begin position="161"/>
        <end position="192"/>
    </location>
</feature>
<dbReference type="Gene3D" id="1.10.533.10">
    <property type="entry name" value="Death Domain, Fas"/>
    <property type="match status" value="1"/>
</dbReference>
<keyword evidence="5" id="KW-0832">Ubl conjugation</keyword>
<dbReference type="PANTHER" id="PTHR24126:SF14">
    <property type="entry name" value="ANK_REP_REGION DOMAIN-CONTAINING PROTEIN"/>
    <property type="match status" value="1"/>
</dbReference>
<evidence type="ECO:0000259" key="10">
    <source>
        <dbReference type="Pfam" id="PF16739"/>
    </source>
</evidence>
<sequence length="650" mass="73502">MNIEETESALPNIECSRDMSKTSQAKFNRALRNAIYGTFTEFIHAETIVHMMRKRCPNLLLDRDIEAVRKKSEIEGNLKASEELLARLARYDNWFSRLIDCLMDDEVKQSHVAKILLKIQAELLQEPEKFQGDDSDLAEFYDDYSISIGLEIELMRVCMKYENVKMEKERHESKLENQIKETEKQAKTNKKLSVLLKETQKENNSLKWTNYTINSQLRASTSKTTINEFCTHCQPEAMLTTQRQFLCDLDDALENFVDQAEIKSTDKSWQDLLVFISFSDLEKTLKVWISKKLDVNCFGTLKRNFLIPQILIPFPCVIPEMLTPLMAASLNRSSKTLARLLEANANVNAANDLGDTALIYLCQESKSIQHWFKNTCNQMISQSRESISCLTNLIQAGAEMDGTGNKGMTALMHCALNGNAKFIKILVEKVTNMKIQSEDGRTALMYASCCLEEESATCASYLLTDSDLNAVDNVGNTALLHSILNKNVHVFRVLLKSQIDINVQNKDGFSPLMVAVEQDLGEFVGELLKLNPQLKLQNKDGDTALILAAKKYAQKYGHVRNSDILEAMIMVSDVGFDIINNKGKSAMMIIIESDAAEINLVQKMTENGADLNVTDLEGRTALQYARSNTSTLVRDEIQLIIKFIKRQISN</sequence>
<keyword evidence="9" id="KW-0175">Coiled coil</keyword>
<dbReference type="PANTHER" id="PTHR24126">
    <property type="entry name" value="ANKYRIN REPEAT, PH AND SEC7 DOMAIN CONTAINING PROTEIN SECG-RELATED"/>
    <property type="match status" value="1"/>
</dbReference>
<evidence type="ECO:0000256" key="3">
    <source>
        <dbReference type="ARBA" id="ARBA00022588"/>
    </source>
</evidence>
<dbReference type="RefSeq" id="XP_013060571.2">
    <property type="nucleotide sequence ID" value="XM_013205117.2"/>
</dbReference>
<evidence type="ECO:0000313" key="11">
    <source>
        <dbReference type="Proteomes" id="UP001165740"/>
    </source>
</evidence>
<keyword evidence="1" id="KW-1017">Isopeptide bond</keyword>
<dbReference type="Pfam" id="PF16739">
    <property type="entry name" value="CARD_2"/>
    <property type="match status" value="1"/>
</dbReference>
<dbReference type="SMART" id="SM00248">
    <property type="entry name" value="ANK"/>
    <property type="match status" value="8"/>
</dbReference>
<dbReference type="Pfam" id="PF13857">
    <property type="entry name" value="Ank_5"/>
    <property type="match status" value="1"/>
</dbReference>
<evidence type="ECO:0000256" key="1">
    <source>
        <dbReference type="ARBA" id="ARBA00022499"/>
    </source>
</evidence>
<accession>A0A9U8DTZ9</accession>
<dbReference type="Gene3D" id="1.25.40.20">
    <property type="entry name" value="Ankyrin repeat-containing domain"/>
    <property type="match status" value="3"/>
</dbReference>
<dbReference type="OrthoDB" id="10600493at2759"/>
<keyword evidence="6" id="KW-0391">Immunity</keyword>
<feature type="repeat" description="ANK" evidence="8">
    <location>
        <begin position="320"/>
        <end position="352"/>
    </location>
</feature>
<dbReference type="InterPro" id="IPR031964">
    <property type="entry name" value="CARD_dom"/>
</dbReference>
<evidence type="ECO:0000256" key="8">
    <source>
        <dbReference type="PROSITE-ProRule" id="PRU00023"/>
    </source>
</evidence>
<reference evidence="12" key="1">
    <citation type="submission" date="2025-08" db="UniProtKB">
        <authorList>
            <consortium name="RefSeq"/>
        </authorList>
    </citation>
    <scope>IDENTIFICATION</scope>
</reference>
<name>A0A9U8DTZ9_BIOGL</name>